<dbReference type="AlphaFoldDB" id="A0A386Z9L8"/>
<keyword evidence="5" id="KW-0288">FMN</keyword>
<name>A0A386Z9L8_9NOCA</name>
<evidence type="ECO:0000259" key="6">
    <source>
        <dbReference type="PROSITE" id="PS51349"/>
    </source>
</evidence>
<dbReference type="PANTHER" id="PTHR10578">
    <property type="entry name" value="S -2-HYDROXY-ACID OXIDASE-RELATED"/>
    <property type="match status" value="1"/>
</dbReference>
<evidence type="ECO:0000256" key="2">
    <source>
        <dbReference type="ARBA" id="ARBA00023002"/>
    </source>
</evidence>
<feature type="binding site" evidence="5">
    <location>
        <position position="259"/>
    </location>
    <ligand>
        <name>FMN</name>
        <dbReference type="ChEBI" id="CHEBI:58210"/>
    </ligand>
</feature>
<dbReference type="GO" id="GO:0004497">
    <property type="term" value="F:monooxygenase activity"/>
    <property type="evidence" value="ECO:0007669"/>
    <property type="project" value="UniProtKB-KW"/>
</dbReference>
<dbReference type="InterPro" id="IPR000262">
    <property type="entry name" value="FMN-dep_DH"/>
</dbReference>
<dbReference type="PROSITE" id="PS00557">
    <property type="entry name" value="FMN_HYDROXY_ACID_DH_1"/>
    <property type="match status" value="1"/>
</dbReference>
<organism evidence="7 8">
    <name type="scientific">Nocardia yunnanensis</name>
    <dbReference type="NCBI Taxonomy" id="2382165"/>
    <lineage>
        <taxon>Bacteria</taxon>
        <taxon>Bacillati</taxon>
        <taxon>Actinomycetota</taxon>
        <taxon>Actinomycetes</taxon>
        <taxon>Mycobacteriales</taxon>
        <taxon>Nocardiaceae</taxon>
        <taxon>Nocardia</taxon>
    </lineage>
</organism>
<feature type="binding site" evidence="5">
    <location>
        <position position="152"/>
    </location>
    <ligand>
        <name>glyoxylate</name>
        <dbReference type="ChEBI" id="CHEBI:36655"/>
    </ligand>
</feature>
<feature type="binding site" evidence="5">
    <location>
        <position position="187"/>
    </location>
    <ligand>
        <name>glyoxylate</name>
        <dbReference type="ChEBI" id="CHEBI:36655"/>
    </ligand>
</feature>
<feature type="binding site" evidence="5">
    <location>
        <begin position="97"/>
        <end position="99"/>
    </location>
    <ligand>
        <name>FMN</name>
        <dbReference type="ChEBI" id="CHEBI:58210"/>
    </ligand>
</feature>
<sequence>MAFGDFQNEIYFNGLRGVVPAYPVSFAELAQRAQAAMPPSVWSYVAGGAGDERTQNANVAAFDRWGVVPRMFVGAAQRDLSVELFGTTWPAPVFLAPVGVIGLCAQDGHGDLATARAAARTGVPMVASTLSVDPLEQVAAEFGDTPGFFQLYTPTDRDLAASLVQRAEAAGFKGIVVTLDTWVTGWRPRDLSTGNFPQLRGHCLANYFSDPVFRASLAQSPEQDPQSAILKWIQVFGNPLTWADLPWLRSLTTLPLIVKGICHPEDARRAKDLGVDGIYCSNHGGRQANGGLPALDMLGEVVAAADGLPVLFDSGVRSGADIVKALALGASAVGIGRPYAYGLALGGADGIVHVLRTLLAEADLIMAVDGYPTRKDLTPEALRPVSV</sequence>
<dbReference type="InterPro" id="IPR037396">
    <property type="entry name" value="FMN_HAD"/>
</dbReference>
<comment type="similarity">
    <text evidence="3">Belongs to the FMN-dependent alpha-hydroxy acid dehydrogenase family.</text>
</comment>
<evidence type="ECO:0000313" key="7">
    <source>
        <dbReference type="EMBL" id="AYF74502.1"/>
    </source>
</evidence>
<feature type="binding site" evidence="5">
    <location>
        <begin position="336"/>
        <end position="337"/>
    </location>
    <ligand>
        <name>FMN</name>
        <dbReference type="ChEBI" id="CHEBI:58210"/>
    </ligand>
</feature>
<dbReference type="EMBL" id="CP032568">
    <property type="protein sequence ID" value="AYF74502.1"/>
    <property type="molecule type" value="Genomic_DNA"/>
</dbReference>
<dbReference type="RefSeq" id="WP_120736421.1">
    <property type="nucleotide sequence ID" value="NZ_CP032568.1"/>
</dbReference>
<feature type="binding site" evidence="5">
    <location>
        <position position="286"/>
    </location>
    <ligand>
        <name>glyoxylate</name>
        <dbReference type="ChEBI" id="CHEBI:36655"/>
    </ligand>
</feature>
<dbReference type="SUPFAM" id="SSF51395">
    <property type="entry name" value="FMN-linked oxidoreductases"/>
    <property type="match status" value="1"/>
</dbReference>
<dbReference type="KEGG" id="nyu:D7D52_12250"/>
<dbReference type="InterPro" id="IPR013785">
    <property type="entry name" value="Aldolase_TIM"/>
</dbReference>
<accession>A0A386Z9L8</accession>
<comment type="cofactor">
    <cofactor evidence="1">
        <name>FMN</name>
        <dbReference type="ChEBI" id="CHEBI:58210"/>
    </cofactor>
</comment>
<keyword evidence="8" id="KW-1185">Reference proteome</keyword>
<evidence type="ECO:0000256" key="4">
    <source>
        <dbReference type="PIRSR" id="PIRSR000138-1"/>
    </source>
</evidence>
<feature type="binding site" evidence="5">
    <location>
        <position position="281"/>
    </location>
    <ligand>
        <name>FMN</name>
        <dbReference type="ChEBI" id="CHEBI:58210"/>
    </ligand>
</feature>
<dbReference type="PIRSF" id="PIRSF000138">
    <property type="entry name" value="Al-hdrx_acd_dh"/>
    <property type="match status" value="1"/>
</dbReference>
<keyword evidence="5" id="KW-0285">Flavoprotein</keyword>
<keyword evidence="2" id="KW-0560">Oxidoreductase</keyword>
<dbReference type="InterPro" id="IPR012133">
    <property type="entry name" value="Alpha-hydoxy_acid_DH_FMN"/>
</dbReference>
<dbReference type="Pfam" id="PF01070">
    <property type="entry name" value="FMN_dh"/>
    <property type="match status" value="1"/>
</dbReference>
<feature type="binding site" evidence="5">
    <location>
        <position position="283"/>
    </location>
    <ligand>
        <name>glyoxylate</name>
        <dbReference type="ChEBI" id="CHEBI:36655"/>
    </ligand>
</feature>
<feature type="domain" description="FMN hydroxy acid dehydrogenase" evidence="6">
    <location>
        <begin position="18"/>
        <end position="387"/>
    </location>
</feature>
<dbReference type="InterPro" id="IPR008259">
    <property type="entry name" value="FMN_hydac_DH_AS"/>
</dbReference>
<evidence type="ECO:0000313" key="8">
    <source>
        <dbReference type="Proteomes" id="UP000267164"/>
    </source>
</evidence>
<keyword evidence="7" id="KW-0503">Monooxygenase</keyword>
<dbReference type="Gene3D" id="3.20.20.70">
    <property type="entry name" value="Aldolase class I"/>
    <property type="match status" value="1"/>
</dbReference>
<feature type="binding site" evidence="5">
    <location>
        <position position="128"/>
    </location>
    <ligand>
        <name>FMN</name>
        <dbReference type="ChEBI" id="CHEBI:58210"/>
    </ligand>
</feature>
<reference evidence="7 8" key="1">
    <citation type="submission" date="2018-09" db="EMBL/GenBank/DDBJ databases">
        <title>Nocardia yunnanensis sp. nov., an actinomycete isolated from a soil sample.</title>
        <authorList>
            <person name="Zhang J."/>
        </authorList>
    </citation>
    <scope>NUCLEOTIDE SEQUENCE [LARGE SCALE GENOMIC DNA]</scope>
    <source>
        <strain evidence="7 8">CFHS0054</strain>
    </source>
</reference>
<dbReference type="Proteomes" id="UP000267164">
    <property type="component" value="Chromosome"/>
</dbReference>
<feature type="binding site" evidence="5">
    <location>
        <position position="178"/>
    </location>
    <ligand>
        <name>FMN</name>
        <dbReference type="ChEBI" id="CHEBI:58210"/>
    </ligand>
</feature>
<proteinExistence type="inferred from homology"/>
<protein>
    <submittedName>
        <fullName evidence="7">Lactate 2-monooxygenase</fullName>
    </submittedName>
</protein>
<dbReference type="OrthoDB" id="9770452at2"/>
<feature type="active site" description="Proton acceptor" evidence="4">
    <location>
        <position position="283"/>
    </location>
</feature>
<evidence type="ECO:0000256" key="1">
    <source>
        <dbReference type="ARBA" id="ARBA00001917"/>
    </source>
</evidence>
<feature type="binding site" evidence="5">
    <location>
        <position position="150"/>
    </location>
    <ligand>
        <name>FMN</name>
        <dbReference type="ChEBI" id="CHEBI:58210"/>
    </ligand>
</feature>
<gene>
    <name evidence="7" type="ORF">D7D52_12250</name>
</gene>
<evidence type="ECO:0000256" key="3">
    <source>
        <dbReference type="ARBA" id="ARBA00024042"/>
    </source>
</evidence>
<feature type="binding site" evidence="5">
    <location>
        <begin position="313"/>
        <end position="317"/>
    </location>
    <ligand>
        <name>FMN</name>
        <dbReference type="ChEBI" id="CHEBI:58210"/>
    </ligand>
</feature>
<evidence type="ECO:0000256" key="5">
    <source>
        <dbReference type="PIRSR" id="PIRSR000138-2"/>
    </source>
</evidence>
<feature type="binding site" evidence="5">
    <location>
        <position position="44"/>
    </location>
    <ligand>
        <name>glyoxylate</name>
        <dbReference type="ChEBI" id="CHEBI:36655"/>
    </ligand>
</feature>
<dbReference type="PROSITE" id="PS51349">
    <property type="entry name" value="FMN_HYDROXY_ACID_DH_2"/>
    <property type="match status" value="1"/>
</dbReference>
<dbReference type="GO" id="GO:0010181">
    <property type="term" value="F:FMN binding"/>
    <property type="evidence" value="ECO:0007669"/>
    <property type="project" value="InterPro"/>
</dbReference>
<dbReference type="PANTHER" id="PTHR10578:SF143">
    <property type="entry name" value="FMN-DEPENDENT ALPHA-HYDROXY ACID DEHYDROGENASE PB1A11.03"/>
    <property type="match status" value="1"/>
</dbReference>